<comment type="caution">
    <text evidence="3">The sequence shown here is derived from an EMBL/GenBank/DDBJ whole genome shotgun (WGS) entry which is preliminary data.</text>
</comment>
<evidence type="ECO:0000313" key="4">
    <source>
        <dbReference type="Proteomes" id="UP001174909"/>
    </source>
</evidence>
<name>A0AA35S2H5_GEOBA</name>
<sequence length="223" mass="24507">GRREVHAGPASRHAAPRRGAPGHADQRTGRHRSRESHPATAAAHRRTARPRNRTRALFRGPGPKHRRGDPPGAPPGRGGDFGRFTDSTIAYQGGGRGLPVEQILAVDQAVTAGFRPHLTLVLDLPVAAGFARLKGTDRIEQEAERFHHRVRESFLRIAREEPERVVVIRGDQSPDEVFEAAWARDRRPIGKEGLTRCPDFDPRAVPAVGRRLPRAAGCRKASC</sequence>
<feature type="non-terminal residue" evidence="3">
    <location>
        <position position="1"/>
    </location>
</feature>
<accession>A0AA35S2H5</accession>
<proteinExistence type="predicted"/>
<keyword evidence="3" id="KW-0808">Transferase</keyword>
<dbReference type="Proteomes" id="UP001174909">
    <property type="component" value="Unassembled WGS sequence"/>
</dbReference>
<keyword evidence="3" id="KW-0418">Kinase</keyword>
<keyword evidence="4" id="KW-1185">Reference proteome</keyword>
<dbReference type="InterPro" id="IPR039430">
    <property type="entry name" value="Thymidylate_kin-like_dom"/>
</dbReference>
<dbReference type="AlphaFoldDB" id="A0AA35S2H5"/>
<protein>
    <submittedName>
        <fullName evidence="3">Thymidylate kinase</fullName>
    </submittedName>
</protein>
<dbReference type="Pfam" id="PF02223">
    <property type="entry name" value="Thymidylate_kin"/>
    <property type="match status" value="1"/>
</dbReference>
<reference evidence="3" key="1">
    <citation type="submission" date="2023-03" db="EMBL/GenBank/DDBJ databases">
        <authorList>
            <person name="Steffen K."/>
            <person name="Cardenas P."/>
        </authorList>
    </citation>
    <scope>NUCLEOTIDE SEQUENCE</scope>
</reference>
<gene>
    <name evidence="3" type="ORF">GBAR_LOCUS13078</name>
</gene>
<evidence type="ECO:0000259" key="2">
    <source>
        <dbReference type="Pfam" id="PF02223"/>
    </source>
</evidence>
<evidence type="ECO:0000313" key="3">
    <source>
        <dbReference type="EMBL" id="CAI8022235.1"/>
    </source>
</evidence>
<dbReference type="CDD" id="cd01672">
    <property type="entry name" value="TMPK"/>
    <property type="match status" value="1"/>
</dbReference>
<dbReference type="EMBL" id="CASHTH010001945">
    <property type="protein sequence ID" value="CAI8022235.1"/>
    <property type="molecule type" value="Genomic_DNA"/>
</dbReference>
<feature type="region of interest" description="Disordered" evidence="1">
    <location>
        <begin position="1"/>
        <end position="86"/>
    </location>
</feature>
<evidence type="ECO:0000256" key="1">
    <source>
        <dbReference type="SAM" id="MobiDB-lite"/>
    </source>
</evidence>
<organism evidence="3 4">
    <name type="scientific">Geodia barretti</name>
    <name type="common">Barrett's horny sponge</name>
    <dbReference type="NCBI Taxonomy" id="519541"/>
    <lineage>
        <taxon>Eukaryota</taxon>
        <taxon>Metazoa</taxon>
        <taxon>Porifera</taxon>
        <taxon>Demospongiae</taxon>
        <taxon>Heteroscleromorpha</taxon>
        <taxon>Tetractinellida</taxon>
        <taxon>Astrophorina</taxon>
        <taxon>Geodiidae</taxon>
        <taxon>Geodia</taxon>
    </lineage>
</organism>
<feature type="compositionally biased region" description="Basic residues" evidence="1">
    <location>
        <begin position="43"/>
        <end position="67"/>
    </location>
</feature>
<dbReference type="GO" id="GO:0016301">
    <property type="term" value="F:kinase activity"/>
    <property type="evidence" value="ECO:0007669"/>
    <property type="project" value="UniProtKB-KW"/>
</dbReference>
<dbReference type="Gene3D" id="3.40.50.300">
    <property type="entry name" value="P-loop containing nucleotide triphosphate hydrolases"/>
    <property type="match status" value="1"/>
</dbReference>
<feature type="domain" description="Thymidylate kinase-like" evidence="2">
    <location>
        <begin position="83"/>
        <end position="179"/>
    </location>
</feature>
<dbReference type="InterPro" id="IPR027417">
    <property type="entry name" value="P-loop_NTPase"/>
</dbReference>
<dbReference type="SUPFAM" id="SSF52540">
    <property type="entry name" value="P-loop containing nucleoside triphosphate hydrolases"/>
    <property type="match status" value="1"/>
</dbReference>